<dbReference type="InterPro" id="IPR040086">
    <property type="entry name" value="MJ0683-like"/>
</dbReference>
<dbReference type="SFLD" id="SFLDG01084">
    <property type="entry name" value="Uncharacterised_Radical_SAM_Su"/>
    <property type="match status" value="1"/>
</dbReference>
<dbReference type="SFLD" id="SFLDS00029">
    <property type="entry name" value="Radical_SAM"/>
    <property type="match status" value="1"/>
</dbReference>
<evidence type="ECO:0000256" key="1">
    <source>
        <dbReference type="ARBA" id="ARBA00022723"/>
    </source>
</evidence>
<dbReference type="PANTHER" id="PTHR43432">
    <property type="entry name" value="SLR0285 PROTEIN"/>
    <property type="match status" value="1"/>
</dbReference>
<dbReference type="CDD" id="cd01335">
    <property type="entry name" value="Radical_SAM"/>
    <property type="match status" value="1"/>
</dbReference>
<dbReference type="SUPFAM" id="SSF102114">
    <property type="entry name" value="Radical SAM enzymes"/>
    <property type="match status" value="1"/>
</dbReference>
<name>A0ABW3DNP8_9ACTN</name>
<accession>A0ABW3DNP8</accession>
<keyword evidence="3" id="KW-0411">Iron-sulfur</keyword>
<organism evidence="5 6">
    <name type="scientific">Streptosporangium algeriense</name>
    <dbReference type="NCBI Taxonomy" id="1682748"/>
    <lineage>
        <taxon>Bacteria</taxon>
        <taxon>Bacillati</taxon>
        <taxon>Actinomycetota</taxon>
        <taxon>Actinomycetes</taxon>
        <taxon>Streptosporangiales</taxon>
        <taxon>Streptosporangiaceae</taxon>
        <taxon>Streptosporangium</taxon>
    </lineage>
</organism>
<evidence type="ECO:0000313" key="5">
    <source>
        <dbReference type="EMBL" id="MFD0884287.1"/>
    </source>
</evidence>
<dbReference type="Pfam" id="PF04055">
    <property type="entry name" value="Radical_SAM"/>
    <property type="match status" value="1"/>
</dbReference>
<dbReference type="Proteomes" id="UP001597024">
    <property type="component" value="Unassembled WGS sequence"/>
</dbReference>
<reference evidence="6" key="1">
    <citation type="journal article" date="2019" name="Int. J. Syst. Evol. Microbiol.">
        <title>The Global Catalogue of Microorganisms (GCM) 10K type strain sequencing project: providing services to taxonomists for standard genome sequencing and annotation.</title>
        <authorList>
            <consortium name="The Broad Institute Genomics Platform"/>
            <consortium name="The Broad Institute Genome Sequencing Center for Infectious Disease"/>
            <person name="Wu L."/>
            <person name="Ma J."/>
        </authorList>
    </citation>
    <scope>NUCLEOTIDE SEQUENCE [LARGE SCALE GENOMIC DNA]</scope>
    <source>
        <strain evidence="6">CCUG 62974</strain>
    </source>
</reference>
<gene>
    <name evidence="5" type="ORF">ACFQ08_06945</name>
</gene>
<keyword evidence="2" id="KW-0408">Iron</keyword>
<keyword evidence="6" id="KW-1185">Reference proteome</keyword>
<dbReference type="EMBL" id="JBHTHX010000141">
    <property type="protein sequence ID" value="MFD0884287.1"/>
    <property type="molecule type" value="Genomic_DNA"/>
</dbReference>
<feature type="domain" description="Radical SAM core" evidence="4">
    <location>
        <begin position="58"/>
        <end position="225"/>
    </location>
</feature>
<evidence type="ECO:0000256" key="3">
    <source>
        <dbReference type="ARBA" id="ARBA00023014"/>
    </source>
</evidence>
<evidence type="ECO:0000259" key="4">
    <source>
        <dbReference type="Pfam" id="PF04055"/>
    </source>
</evidence>
<sequence>MRVPLSGMRWEAPALLPEPAGGGPRIARSAVTRVYGGLTCYEVQARTALERTGQGWEVSPYRGCAGGCRYCSARHGHRRLGLDAGADFDSRIVVRTNIVRRLRAELASRWDGEHVAVGTAGDCYQGVEEVYRLMPGVVAALREAGAPFTVHTKGTLILRDADLLAGAPGAGVVVSIAFVDDRVRRGVEPGVADAQKRLELVEELNGRGVPSGVEMAPILPLLTDSPDQIAATVRRVAAAGAVSLTPRVLRLPPGAREWYMAWVGEHHPGLVARYGELYAAGAEADPVYVRGVVGQVLQVAARYGLSPTRPEQPLPLALPAPAQISLL</sequence>
<dbReference type="Gene3D" id="3.80.30.30">
    <property type="match status" value="1"/>
</dbReference>
<evidence type="ECO:0000256" key="2">
    <source>
        <dbReference type="ARBA" id="ARBA00023004"/>
    </source>
</evidence>
<protein>
    <submittedName>
        <fullName evidence="5">Radical SAM protein</fullName>
    </submittedName>
</protein>
<dbReference type="PANTHER" id="PTHR43432:SF3">
    <property type="entry name" value="SLR0285 PROTEIN"/>
    <property type="match status" value="1"/>
</dbReference>
<comment type="caution">
    <text evidence="5">The sequence shown here is derived from an EMBL/GenBank/DDBJ whole genome shotgun (WGS) entry which is preliminary data.</text>
</comment>
<keyword evidence="1" id="KW-0479">Metal-binding</keyword>
<proteinExistence type="predicted"/>
<evidence type="ECO:0000313" key="6">
    <source>
        <dbReference type="Proteomes" id="UP001597024"/>
    </source>
</evidence>
<dbReference type="InterPro" id="IPR058240">
    <property type="entry name" value="rSAM_sf"/>
</dbReference>
<dbReference type="InterPro" id="IPR007197">
    <property type="entry name" value="rSAM"/>
</dbReference>